<dbReference type="Proteomes" id="UP001597187">
    <property type="component" value="Unassembled WGS sequence"/>
</dbReference>
<dbReference type="EMBL" id="JBHUDC010000006">
    <property type="protein sequence ID" value="MFD1514096.1"/>
    <property type="molecule type" value="Genomic_DNA"/>
</dbReference>
<protein>
    <recommendedName>
        <fullName evidence="2">NrS-1 polymerase-like HBD domain-containing protein</fullName>
    </recommendedName>
</protein>
<organism evidence="3 4">
    <name type="scientific">Halomarina rubra</name>
    <dbReference type="NCBI Taxonomy" id="2071873"/>
    <lineage>
        <taxon>Archaea</taxon>
        <taxon>Methanobacteriati</taxon>
        <taxon>Methanobacteriota</taxon>
        <taxon>Stenosarchaea group</taxon>
        <taxon>Halobacteria</taxon>
        <taxon>Halobacteriales</taxon>
        <taxon>Natronomonadaceae</taxon>
        <taxon>Halomarina</taxon>
    </lineage>
</organism>
<feature type="region of interest" description="Disordered" evidence="1">
    <location>
        <begin position="178"/>
        <end position="201"/>
    </location>
</feature>
<accession>A0ABD6AXH1</accession>
<feature type="compositionally biased region" description="Low complexity" evidence="1">
    <location>
        <begin position="303"/>
        <end position="317"/>
    </location>
</feature>
<dbReference type="RefSeq" id="WP_250874069.1">
    <property type="nucleotide sequence ID" value="NZ_JALXFV010000006.1"/>
</dbReference>
<evidence type="ECO:0000313" key="4">
    <source>
        <dbReference type="Proteomes" id="UP001597187"/>
    </source>
</evidence>
<evidence type="ECO:0000256" key="1">
    <source>
        <dbReference type="SAM" id="MobiDB-lite"/>
    </source>
</evidence>
<comment type="caution">
    <text evidence="3">The sequence shown here is derived from an EMBL/GenBank/DDBJ whole genome shotgun (WGS) entry which is preliminary data.</text>
</comment>
<reference evidence="3 4" key="1">
    <citation type="journal article" date="2019" name="Int. J. Syst. Evol. Microbiol.">
        <title>The Global Catalogue of Microorganisms (GCM) 10K type strain sequencing project: providing services to taxonomists for standard genome sequencing and annotation.</title>
        <authorList>
            <consortium name="The Broad Institute Genomics Platform"/>
            <consortium name="The Broad Institute Genome Sequencing Center for Infectious Disease"/>
            <person name="Wu L."/>
            <person name="Ma J."/>
        </authorList>
    </citation>
    <scope>NUCLEOTIDE SEQUENCE [LARGE SCALE GENOMIC DNA]</scope>
    <source>
        <strain evidence="3 4">CGMCC 1.12563</strain>
    </source>
</reference>
<dbReference type="AlphaFoldDB" id="A0ABD6AXH1"/>
<feature type="compositionally biased region" description="Polar residues" evidence="1">
    <location>
        <begin position="179"/>
        <end position="189"/>
    </location>
</feature>
<gene>
    <name evidence="3" type="ORF">ACFSBT_12480</name>
</gene>
<keyword evidence="4" id="KW-1185">Reference proteome</keyword>
<dbReference type="Pfam" id="PF22763">
    <property type="entry name" value="NrS1-1_pol-like_HBD"/>
    <property type="match status" value="1"/>
</dbReference>
<evidence type="ECO:0000313" key="3">
    <source>
        <dbReference type="EMBL" id="MFD1514096.1"/>
    </source>
</evidence>
<proteinExistence type="predicted"/>
<feature type="region of interest" description="Disordered" evidence="1">
    <location>
        <begin position="297"/>
        <end position="317"/>
    </location>
</feature>
<feature type="domain" description="NrS-1 polymerase-like HBD" evidence="2">
    <location>
        <begin position="235"/>
        <end position="300"/>
    </location>
</feature>
<evidence type="ECO:0000259" key="2">
    <source>
        <dbReference type="Pfam" id="PF22763"/>
    </source>
</evidence>
<dbReference type="InterPro" id="IPR054468">
    <property type="entry name" value="NrSPol-like_HBD"/>
</dbReference>
<sequence length="389" mass="42973">MTSHLPSAETLPASLLEYDQWLCWRSEEREGAPTKVPIDPNTGRFASTTDPATWTSFSDARTYATGGDVDGIGFVFTDEDPLVGVDLDHCRVTETETIHEWAQKIIDRLDSYTEISPSGTGIHVLVRGSLPEEGNRSGNVELYESARFFTVTGARVDGTQSEIRERTEAIAAVHREHIPSSTTQTTQNAAEPPAAQGTAGESLDDTELIERAQQAANGQKFNRLWSGSIAGYDSHSEADMALCSMLAFWSGGDATQIDRLFRDSGLYRGKWDEVHFADGSTYGEKTVDRAIAGTSEFYTPSRSDTTTSEAEASSVDTQAQRIATLEQEVEDLTERLAKRRDSIDALERELHVLEETNADLREELEAARVSTVEESEPTPEESLWRRLLL</sequence>
<name>A0ABD6AXH1_9EURY</name>